<name>A0A9W6WSY1_9STRA</name>
<protein>
    <submittedName>
        <fullName evidence="1">Unnamed protein product</fullName>
    </submittedName>
</protein>
<sequence length="137" mass="14523">MDRGASTLPDTLATSWRGIPAVRSARSAQCSEKMKTGHTTTAAGLQRYLRNDIASAIAWASKSALSRRLRSPNKTILPHAGPVDNSHANRCINSLDDGAGSVTTIGKRVDSLSLAAVTPCALHALHVTCPAQTFCWN</sequence>
<accession>A0A9W6WSY1</accession>
<evidence type="ECO:0000313" key="2">
    <source>
        <dbReference type="Proteomes" id="UP001165083"/>
    </source>
</evidence>
<evidence type="ECO:0000313" key="1">
    <source>
        <dbReference type="EMBL" id="GMF16405.1"/>
    </source>
</evidence>
<dbReference type="AlphaFoldDB" id="A0A9W6WSY1"/>
<organism evidence="1 2">
    <name type="scientific">Phytophthora lilii</name>
    <dbReference type="NCBI Taxonomy" id="2077276"/>
    <lineage>
        <taxon>Eukaryota</taxon>
        <taxon>Sar</taxon>
        <taxon>Stramenopiles</taxon>
        <taxon>Oomycota</taxon>
        <taxon>Peronosporomycetes</taxon>
        <taxon>Peronosporales</taxon>
        <taxon>Peronosporaceae</taxon>
        <taxon>Phytophthora</taxon>
    </lineage>
</organism>
<dbReference type="EMBL" id="BSXW01000250">
    <property type="protein sequence ID" value="GMF16405.1"/>
    <property type="molecule type" value="Genomic_DNA"/>
</dbReference>
<gene>
    <name evidence="1" type="ORF">Plil01_000583800</name>
</gene>
<dbReference type="Proteomes" id="UP001165083">
    <property type="component" value="Unassembled WGS sequence"/>
</dbReference>
<keyword evidence="2" id="KW-1185">Reference proteome</keyword>
<reference evidence="1" key="1">
    <citation type="submission" date="2023-04" db="EMBL/GenBank/DDBJ databases">
        <title>Phytophthora lilii NBRC 32176.</title>
        <authorList>
            <person name="Ichikawa N."/>
            <person name="Sato H."/>
            <person name="Tonouchi N."/>
        </authorList>
    </citation>
    <scope>NUCLEOTIDE SEQUENCE</scope>
    <source>
        <strain evidence="1">NBRC 32176</strain>
    </source>
</reference>
<proteinExistence type="predicted"/>
<comment type="caution">
    <text evidence="1">The sequence shown here is derived from an EMBL/GenBank/DDBJ whole genome shotgun (WGS) entry which is preliminary data.</text>
</comment>